<keyword evidence="1" id="KW-0472">Membrane</keyword>
<keyword evidence="1" id="KW-1133">Transmembrane helix</keyword>
<dbReference type="Proteomes" id="UP000184241">
    <property type="component" value="Unassembled WGS sequence"/>
</dbReference>
<evidence type="ECO:0000256" key="1">
    <source>
        <dbReference type="SAM" id="Phobius"/>
    </source>
</evidence>
<proteinExistence type="predicted"/>
<name>A0A1M5UHC3_9CLOT</name>
<keyword evidence="1" id="KW-0812">Transmembrane</keyword>
<accession>A0A1M5UHC3</accession>
<feature type="transmembrane region" description="Helical" evidence="1">
    <location>
        <begin position="83"/>
        <end position="108"/>
    </location>
</feature>
<reference evidence="2 3" key="1">
    <citation type="submission" date="2016-11" db="EMBL/GenBank/DDBJ databases">
        <authorList>
            <person name="Jaros S."/>
            <person name="Januszkiewicz K."/>
            <person name="Wedrychowicz H."/>
        </authorList>
    </citation>
    <scope>NUCLEOTIDE SEQUENCE [LARGE SCALE GENOMIC DNA]</scope>
    <source>
        <strain evidence="2 3">DSM 6191</strain>
    </source>
</reference>
<dbReference type="AlphaFoldDB" id="A0A1M5UHC3"/>
<feature type="transmembrane region" description="Helical" evidence="1">
    <location>
        <begin position="28"/>
        <end position="50"/>
    </location>
</feature>
<organism evidence="2 3">
    <name type="scientific">Clostridium intestinale DSM 6191</name>
    <dbReference type="NCBI Taxonomy" id="1121320"/>
    <lineage>
        <taxon>Bacteria</taxon>
        <taxon>Bacillati</taxon>
        <taxon>Bacillota</taxon>
        <taxon>Clostridia</taxon>
        <taxon>Eubacteriales</taxon>
        <taxon>Clostridiaceae</taxon>
        <taxon>Clostridium</taxon>
    </lineage>
</organism>
<gene>
    <name evidence="2" type="ORF">SAMN02745941_00526</name>
</gene>
<evidence type="ECO:0000313" key="3">
    <source>
        <dbReference type="Proteomes" id="UP000184241"/>
    </source>
</evidence>
<feature type="transmembrane region" description="Helical" evidence="1">
    <location>
        <begin position="6"/>
        <end position="21"/>
    </location>
</feature>
<dbReference type="EMBL" id="FQXU01000003">
    <property type="protein sequence ID" value="SHH62330.1"/>
    <property type="molecule type" value="Genomic_DNA"/>
</dbReference>
<protein>
    <submittedName>
        <fullName evidence="2">Uncharacterized protein</fullName>
    </submittedName>
</protein>
<dbReference type="RefSeq" id="WP_073016408.1">
    <property type="nucleotide sequence ID" value="NZ_FQXU01000003.1"/>
</dbReference>
<evidence type="ECO:0000313" key="2">
    <source>
        <dbReference type="EMBL" id="SHH62330.1"/>
    </source>
</evidence>
<sequence>MRFLVFVLFIVGLIYLQIRLSKMKNKWFGLIIPTIFFIFSLLGVLNMAVYTSFTKETINTLDESGVVIAKQVIENSSTNVPSLIFTTVIILLLYNIPTAIFLGIYAVCRDKIKKNSELEKMNIQDLE</sequence>